<evidence type="ECO:0000313" key="1">
    <source>
        <dbReference type="EMBL" id="KYO46473.1"/>
    </source>
</evidence>
<organism evidence="1 2">
    <name type="scientific">Alligator mississippiensis</name>
    <name type="common">American alligator</name>
    <dbReference type="NCBI Taxonomy" id="8496"/>
    <lineage>
        <taxon>Eukaryota</taxon>
        <taxon>Metazoa</taxon>
        <taxon>Chordata</taxon>
        <taxon>Craniata</taxon>
        <taxon>Vertebrata</taxon>
        <taxon>Euteleostomi</taxon>
        <taxon>Archelosauria</taxon>
        <taxon>Archosauria</taxon>
        <taxon>Crocodylia</taxon>
        <taxon>Alligatoridae</taxon>
        <taxon>Alligatorinae</taxon>
        <taxon>Alligator</taxon>
    </lineage>
</organism>
<name>A0A151PBQ6_ALLMI</name>
<proteinExistence type="predicted"/>
<sequence>MTFLLRSLPSVTTRASQRDGQGVLALPPAQCQSCLHQSWSCCHYVPQAETTPCSRLDPAPKQKETEE</sequence>
<keyword evidence="2" id="KW-1185">Reference proteome</keyword>
<dbReference type="AlphaFoldDB" id="A0A151PBQ6"/>
<evidence type="ECO:0000313" key="2">
    <source>
        <dbReference type="Proteomes" id="UP000050525"/>
    </source>
</evidence>
<comment type="caution">
    <text evidence="1">The sequence shown here is derived from an EMBL/GenBank/DDBJ whole genome shotgun (WGS) entry which is preliminary data.</text>
</comment>
<protein>
    <submittedName>
        <fullName evidence="1">Uncharacterized protein</fullName>
    </submittedName>
</protein>
<dbReference type="EMBL" id="AKHW03000499">
    <property type="protein sequence ID" value="KYO46473.1"/>
    <property type="molecule type" value="Genomic_DNA"/>
</dbReference>
<accession>A0A151PBQ6</accession>
<dbReference type="Proteomes" id="UP000050525">
    <property type="component" value="Unassembled WGS sequence"/>
</dbReference>
<gene>
    <name evidence="1" type="ORF">Y1Q_0018283</name>
</gene>
<reference evidence="1 2" key="1">
    <citation type="journal article" date="2012" name="Genome Biol.">
        <title>Sequencing three crocodilian genomes to illuminate the evolution of archosaurs and amniotes.</title>
        <authorList>
            <person name="St John J.A."/>
            <person name="Braun E.L."/>
            <person name="Isberg S.R."/>
            <person name="Miles L.G."/>
            <person name="Chong A.Y."/>
            <person name="Gongora J."/>
            <person name="Dalzell P."/>
            <person name="Moran C."/>
            <person name="Bed'hom B."/>
            <person name="Abzhanov A."/>
            <person name="Burgess S.C."/>
            <person name="Cooksey A.M."/>
            <person name="Castoe T.A."/>
            <person name="Crawford N.G."/>
            <person name="Densmore L.D."/>
            <person name="Drew J.C."/>
            <person name="Edwards S.V."/>
            <person name="Faircloth B.C."/>
            <person name="Fujita M.K."/>
            <person name="Greenwold M.J."/>
            <person name="Hoffmann F.G."/>
            <person name="Howard J.M."/>
            <person name="Iguchi T."/>
            <person name="Janes D.E."/>
            <person name="Khan S.Y."/>
            <person name="Kohno S."/>
            <person name="de Koning A.J."/>
            <person name="Lance S.L."/>
            <person name="McCarthy F.M."/>
            <person name="McCormack J.E."/>
            <person name="Merchant M.E."/>
            <person name="Peterson D.G."/>
            <person name="Pollock D.D."/>
            <person name="Pourmand N."/>
            <person name="Raney B.J."/>
            <person name="Roessler K.A."/>
            <person name="Sanford J.R."/>
            <person name="Sawyer R.H."/>
            <person name="Schmidt C.J."/>
            <person name="Triplett E.W."/>
            <person name="Tuberville T.D."/>
            <person name="Venegas-Anaya M."/>
            <person name="Howard J.T."/>
            <person name="Jarvis E.D."/>
            <person name="Guillette L.J.Jr."/>
            <person name="Glenn T.C."/>
            <person name="Green R.E."/>
            <person name="Ray D.A."/>
        </authorList>
    </citation>
    <scope>NUCLEOTIDE SEQUENCE [LARGE SCALE GENOMIC DNA]</scope>
    <source>
        <strain evidence="1">KSC_2009_1</strain>
    </source>
</reference>